<protein>
    <submittedName>
        <fullName evidence="2">Uncharacterized protein</fullName>
    </submittedName>
</protein>
<keyword evidence="3" id="KW-1185">Reference proteome</keyword>
<reference evidence="2 3" key="1">
    <citation type="journal article" date="2018" name="Genome Biol. Evol.">
        <title>Multiple Roots of Fruiting Body Formation in Amoebozoa.</title>
        <authorList>
            <person name="Hillmann F."/>
            <person name="Forbes G."/>
            <person name="Novohradska S."/>
            <person name="Ferling I."/>
            <person name="Riege K."/>
            <person name="Groth M."/>
            <person name="Westermann M."/>
            <person name="Marz M."/>
            <person name="Spaller T."/>
            <person name="Winckler T."/>
            <person name="Schaap P."/>
            <person name="Glockner G."/>
        </authorList>
    </citation>
    <scope>NUCLEOTIDE SEQUENCE [LARGE SCALE GENOMIC DNA]</scope>
    <source>
        <strain evidence="2 3">Jena</strain>
    </source>
</reference>
<proteinExistence type="predicted"/>
<name>A0A2P6NFX9_9EUKA</name>
<feature type="compositionally biased region" description="Polar residues" evidence="1">
    <location>
        <begin position="33"/>
        <end position="44"/>
    </location>
</feature>
<evidence type="ECO:0000313" key="3">
    <source>
        <dbReference type="Proteomes" id="UP000241769"/>
    </source>
</evidence>
<organism evidence="2 3">
    <name type="scientific">Planoprotostelium fungivorum</name>
    <dbReference type="NCBI Taxonomy" id="1890364"/>
    <lineage>
        <taxon>Eukaryota</taxon>
        <taxon>Amoebozoa</taxon>
        <taxon>Evosea</taxon>
        <taxon>Variosea</taxon>
        <taxon>Cavosteliida</taxon>
        <taxon>Cavosteliaceae</taxon>
        <taxon>Planoprotostelium</taxon>
    </lineage>
</organism>
<evidence type="ECO:0000256" key="1">
    <source>
        <dbReference type="SAM" id="MobiDB-lite"/>
    </source>
</evidence>
<gene>
    <name evidence="2" type="ORF">PROFUN_04730</name>
</gene>
<dbReference type="AlphaFoldDB" id="A0A2P6NFX9"/>
<comment type="caution">
    <text evidence="2">The sequence shown here is derived from an EMBL/GenBank/DDBJ whole genome shotgun (WGS) entry which is preliminary data.</text>
</comment>
<dbReference type="EMBL" id="MDYQ01000094">
    <property type="protein sequence ID" value="PRP82867.1"/>
    <property type="molecule type" value="Genomic_DNA"/>
</dbReference>
<feature type="region of interest" description="Disordered" evidence="1">
    <location>
        <begin position="138"/>
        <end position="158"/>
    </location>
</feature>
<accession>A0A2P6NFX9</accession>
<dbReference type="Proteomes" id="UP000241769">
    <property type="component" value="Unassembled WGS sequence"/>
</dbReference>
<dbReference type="InParanoid" id="A0A2P6NFX9"/>
<evidence type="ECO:0000313" key="2">
    <source>
        <dbReference type="EMBL" id="PRP82867.1"/>
    </source>
</evidence>
<feature type="region of interest" description="Disordered" evidence="1">
    <location>
        <begin position="25"/>
        <end position="44"/>
    </location>
</feature>
<sequence length="158" mass="17322">MSHERCNPGDFVSFNILGSSLSQHPGAPALRDSLQNPTQSTHNHPFTTKVAVITRISSRLHRYNYTPPSAYPSEYIPPPSIQLDDGPPALELLVPLPPIFYALLQNQAQRSPPESPSIESAVYLTSYEAPVVKVVDVNPPMSRQSQPPSFSLKHLGSP</sequence>